<gene>
    <name evidence="2" type="ordered locus">Ftrac_2349</name>
</gene>
<feature type="domain" description="YdhG-like" evidence="1">
    <location>
        <begin position="15"/>
        <end position="109"/>
    </location>
</feature>
<dbReference type="EMBL" id="CP002349">
    <property type="protein sequence ID" value="ADR22327.1"/>
    <property type="molecule type" value="Genomic_DNA"/>
</dbReference>
<organism evidence="2 3">
    <name type="scientific">Marivirga tractuosa (strain ATCC 23168 / DSM 4126 / NBRC 15989 / NCIMB 1408 / VKM B-1430 / H-43)</name>
    <name type="common">Microscilla tractuosa</name>
    <name type="synonym">Flexibacter tractuosus</name>
    <dbReference type="NCBI Taxonomy" id="643867"/>
    <lineage>
        <taxon>Bacteria</taxon>
        <taxon>Pseudomonadati</taxon>
        <taxon>Bacteroidota</taxon>
        <taxon>Cytophagia</taxon>
        <taxon>Cytophagales</taxon>
        <taxon>Marivirgaceae</taxon>
        <taxon>Marivirga</taxon>
    </lineage>
</organism>
<dbReference type="AlphaFoldDB" id="E4TLM3"/>
<keyword evidence="3" id="KW-1185">Reference proteome</keyword>
<dbReference type="HOGENOM" id="CLU_2001155_0_0_10"/>
<dbReference type="InterPro" id="IPR014922">
    <property type="entry name" value="YdhG-like"/>
</dbReference>
<dbReference type="Gene3D" id="3.90.1150.200">
    <property type="match status" value="1"/>
</dbReference>
<accession>E4TLM3</accession>
<evidence type="ECO:0000259" key="1">
    <source>
        <dbReference type="Pfam" id="PF08818"/>
    </source>
</evidence>
<dbReference type="Pfam" id="PF08818">
    <property type="entry name" value="DUF1801"/>
    <property type="match status" value="1"/>
</dbReference>
<dbReference type="Proteomes" id="UP000008720">
    <property type="component" value="Chromosome"/>
</dbReference>
<dbReference type="RefSeq" id="WP_013454470.1">
    <property type="nucleotide sequence ID" value="NC_014759.1"/>
</dbReference>
<dbReference type="OrthoDB" id="960308at2"/>
<proteinExistence type="predicted"/>
<protein>
    <recommendedName>
        <fullName evidence="1">YdhG-like domain-containing protein</fullName>
    </recommendedName>
</protein>
<evidence type="ECO:0000313" key="3">
    <source>
        <dbReference type="Proteomes" id="UP000008720"/>
    </source>
</evidence>
<dbReference type="SUPFAM" id="SSF159888">
    <property type="entry name" value="YdhG-like"/>
    <property type="match status" value="1"/>
</dbReference>
<dbReference type="eggNOG" id="ENOG50335KF">
    <property type="taxonomic scope" value="Bacteria"/>
</dbReference>
<evidence type="ECO:0000313" key="2">
    <source>
        <dbReference type="EMBL" id="ADR22327.1"/>
    </source>
</evidence>
<reference evidence="2 3" key="1">
    <citation type="journal article" date="2011" name="Stand. Genomic Sci.">
        <title>Complete genome sequence of Marivirga tractuosa type strain (H-43).</title>
        <authorList>
            <person name="Pagani I."/>
            <person name="Chertkov O."/>
            <person name="Lapidus A."/>
            <person name="Lucas S."/>
            <person name="Del Rio T.G."/>
            <person name="Tice H."/>
            <person name="Copeland A."/>
            <person name="Cheng J.F."/>
            <person name="Nolan M."/>
            <person name="Saunders E."/>
            <person name="Pitluck S."/>
            <person name="Held B."/>
            <person name="Goodwin L."/>
            <person name="Liolios K."/>
            <person name="Ovchinikova G."/>
            <person name="Ivanova N."/>
            <person name="Mavromatis K."/>
            <person name="Pati A."/>
            <person name="Chen A."/>
            <person name="Palaniappan K."/>
            <person name="Land M."/>
            <person name="Hauser L."/>
            <person name="Jeffries C.D."/>
            <person name="Detter J.C."/>
            <person name="Han C."/>
            <person name="Tapia R."/>
            <person name="Ngatchou-Djao O.D."/>
            <person name="Rohde M."/>
            <person name="Goker M."/>
            <person name="Spring S."/>
            <person name="Sikorski J."/>
            <person name="Woyke T."/>
            <person name="Bristow J."/>
            <person name="Eisen J.A."/>
            <person name="Markowitz V."/>
            <person name="Hugenholtz P."/>
            <person name="Klenk H.P."/>
            <person name="Kyrpides N.C."/>
        </authorList>
    </citation>
    <scope>NUCLEOTIDE SEQUENCE [LARGE SCALE GENOMIC DNA]</scope>
    <source>
        <strain evidence="3">ATCC 23168 / DSM 4126 / NBRC 15989 / NCIMB 1408 / VKM B-1430 / H-43</strain>
    </source>
</reference>
<name>E4TLM3_MARTH</name>
<sequence length="124" mass="14669">MGNVEDFISQLENDQKEIMLYFHELLAHQLELEDRIRFKIPFYYHKSWVCYLNPIKKNAVELAFLFGQELSNQQGLLEANGRKQVAGIRFSKVEEIPVDLVYEVIQEALMLDEMKYNKRKSKSP</sequence>
<dbReference type="KEGG" id="mtt:Ftrac_2349"/>